<dbReference type="EMBL" id="VSSQ01062640">
    <property type="protein sequence ID" value="MPN15780.1"/>
    <property type="molecule type" value="Genomic_DNA"/>
</dbReference>
<dbReference type="SUPFAM" id="SSF56935">
    <property type="entry name" value="Porins"/>
    <property type="match status" value="1"/>
</dbReference>
<dbReference type="InterPro" id="IPR012910">
    <property type="entry name" value="Plug_dom"/>
</dbReference>
<sequence length="173" mass="18879">MNNTTFDPLNMFIGGTERYSVRNLDFASRGNDLNPQDIESMTVLKGAAAAALYGSDASNGAIIITTKKGQAGKGRIQYSNSFRWDNAYGFPEMQDKYANGAYGTTNYYYTSKFGGLYPEGMKLYDNVSAVMQTGFVNKHNLSVDGGSERATIRASASSPRSRRRTTSPSRKSG</sequence>
<gene>
    <name evidence="3" type="ORF">SDC9_163116</name>
</gene>
<accession>A0A645FPA0</accession>
<name>A0A645FPA0_9ZZZZ</name>
<comment type="caution">
    <text evidence="3">The sequence shown here is derived from an EMBL/GenBank/DDBJ whole genome shotgun (WGS) entry which is preliminary data.</text>
</comment>
<dbReference type="Gene3D" id="2.170.130.10">
    <property type="entry name" value="TonB-dependent receptor, plug domain"/>
    <property type="match status" value="1"/>
</dbReference>
<protein>
    <recommendedName>
        <fullName evidence="2">TonB-dependent receptor plug domain-containing protein</fullName>
    </recommendedName>
</protein>
<dbReference type="AlphaFoldDB" id="A0A645FPA0"/>
<dbReference type="InterPro" id="IPR037066">
    <property type="entry name" value="Plug_dom_sf"/>
</dbReference>
<feature type="region of interest" description="Disordered" evidence="1">
    <location>
        <begin position="146"/>
        <end position="173"/>
    </location>
</feature>
<evidence type="ECO:0000256" key="1">
    <source>
        <dbReference type="SAM" id="MobiDB-lite"/>
    </source>
</evidence>
<dbReference type="NCBIfam" id="TIGR04057">
    <property type="entry name" value="SusC_RagA_signa"/>
    <property type="match status" value="1"/>
</dbReference>
<reference evidence="3" key="1">
    <citation type="submission" date="2019-08" db="EMBL/GenBank/DDBJ databases">
        <authorList>
            <person name="Kucharzyk K."/>
            <person name="Murdoch R.W."/>
            <person name="Higgins S."/>
            <person name="Loffler F."/>
        </authorList>
    </citation>
    <scope>NUCLEOTIDE SEQUENCE</scope>
</reference>
<evidence type="ECO:0000313" key="3">
    <source>
        <dbReference type="EMBL" id="MPN15780.1"/>
    </source>
</evidence>
<feature type="domain" description="TonB-dependent receptor plug" evidence="2">
    <location>
        <begin position="20"/>
        <end position="61"/>
    </location>
</feature>
<proteinExistence type="predicted"/>
<evidence type="ECO:0000259" key="2">
    <source>
        <dbReference type="Pfam" id="PF07715"/>
    </source>
</evidence>
<organism evidence="3">
    <name type="scientific">bioreactor metagenome</name>
    <dbReference type="NCBI Taxonomy" id="1076179"/>
    <lineage>
        <taxon>unclassified sequences</taxon>
        <taxon>metagenomes</taxon>
        <taxon>ecological metagenomes</taxon>
    </lineage>
</organism>
<dbReference type="Pfam" id="PF07715">
    <property type="entry name" value="Plug"/>
    <property type="match status" value="1"/>
</dbReference>
<dbReference type="InterPro" id="IPR023997">
    <property type="entry name" value="TonB-dep_OMP_SusC/RagA_CS"/>
</dbReference>